<dbReference type="Proteomes" id="UP000256779">
    <property type="component" value="Unassembled WGS sequence"/>
</dbReference>
<dbReference type="AlphaFoldDB" id="A0A3D9L5W9"/>
<reference evidence="2 3" key="1">
    <citation type="submission" date="2018-07" db="EMBL/GenBank/DDBJ databases">
        <title>Genomic Encyclopedia of Type Strains, Phase IV (KMG-IV): sequencing the most valuable type-strain genomes for metagenomic binning, comparative biology and taxonomic classification.</title>
        <authorList>
            <person name="Goeker M."/>
        </authorList>
    </citation>
    <scope>NUCLEOTIDE SEQUENCE [LARGE SCALE GENOMIC DNA]</scope>
    <source>
        <strain evidence="2 3">DSM 4134</strain>
    </source>
</reference>
<proteinExistence type="predicted"/>
<keyword evidence="1" id="KW-0472">Membrane</keyword>
<accession>A0A3D9L5W9</accession>
<evidence type="ECO:0000313" key="3">
    <source>
        <dbReference type="Proteomes" id="UP000256779"/>
    </source>
</evidence>
<keyword evidence="1" id="KW-1133">Transmembrane helix</keyword>
<evidence type="ECO:0000313" key="2">
    <source>
        <dbReference type="EMBL" id="REE01086.1"/>
    </source>
</evidence>
<comment type="caution">
    <text evidence="2">The sequence shown here is derived from an EMBL/GenBank/DDBJ whole genome shotgun (WGS) entry which is preliminary data.</text>
</comment>
<evidence type="ECO:0000256" key="1">
    <source>
        <dbReference type="SAM" id="Phobius"/>
    </source>
</evidence>
<gene>
    <name evidence="2" type="ORF">C7460_104106</name>
</gene>
<protein>
    <submittedName>
        <fullName evidence="2">Uncharacterized protein</fullName>
    </submittedName>
</protein>
<dbReference type="RefSeq" id="WP_170147907.1">
    <property type="nucleotide sequence ID" value="NZ_QREG01000004.1"/>
</dbReference>
<keyword evidence="3" id="KW-1185">Reference proteome</keyword>
<dbReference type="EMBL" id="QREG01000004">
    <property type="protein sequence ID" value="REE01086.1"/>
    <property type="molecule type" value="Genomic_DNA"/>
</dbReference>
<keyword evidence="1" id="KW-0812">Transmembrane</keyword>
<feature type="transmembrane region" description="Helical" evidence="1">
    <location>
        <begin position="21"/>
        <end position="48"/>
    </location>
</feature>
<name>A0A3D9L5W9_MARFU</name>
<organism evidence="2 3">
    <name type="scientific">Marinoscillum furvescens DSM 4134</name>
    <dbReference type="NCBI Taxonomy" id="1122208"/>
    <lineage>
        <taxon>Bacteria</taxon>
        <taxon>Pseudomonadati</taxon>
        <taxon>Bacteroidota</taxon>
        <taxon>Cytophagia</taxon>
        <taxon>Cytophagales</taxon>
        <taxon>Reichenbachiellaceae</taxon>
        <taxon>Marinoscillum</taxon>
    </lineage>
</organism>
<sequence length="50" mass="5600">MKYNATYKPDKLGRKPGIDREVFIAFIFLAFGLISGAVGATLICFFKWAL</sequence>